<evidence type="ECO:0000256" key="6">
    <source>
        <dbReference type="ARBA" id="ARBA00022475"/>
    </source>
</evidence>
<evidence type="ECO:0000256" key="11">
    <source>
        <dbReference type="ARBA" id="ARBA00023136"/>
    </source>
</evidence>
<keyword evidence="5 12" id="KW-0813">Transport</keyword>
<keyword evidence="7 12" id="KW-0997">Cell inner membrane</keyword>
<keyword evidence="11 12" id="KW-0472">Membrane</keyword>
<dbReference type="EMBL" id="JACIEZ010000004">
    <property type="protein sequence ID" value="MBB4065271.1"/>
    <property type="molecule type" value="Genomic_DNA"/>
</dbReference>
<dbReference type="AlphaFoldDB" id="A0A7W6J7F2"/>
<keyword evidence="14" id="KW-1185">Reference proteome</keyword>
<evidence type="ECO:0000313" key="14">
    <source>
        <dbReference type="Proteomes" id="UP000528286"/>
    </source>
</evidence>
<evidence type="ECO:0000256" key="5">
    <source>
        <dbReference type="ARBA" id="ARBA00022448"/>
    </source>
</evidence>
<dbReference type="GO" id="GO:0015886">
    <property type="term" value="P:heme transport"/>
    <property type="evidence" value="ECO:0007669"/>
    <property type="project" value="InterPro"/>
</dbReference>
<evidence type="ECO:0000256" key="10">
    <source>
        <dbReference type="ARBA" id="ARBA00022989"/>
    </source>
</evidence>
<dbReference type="NCBIfam" id="TIGR03141">
    <property type="entry name" value="cytochro_ccmD"/>
    <property type="match status" value="1"/>
</dbReference>
<evidence type="ECO:0000256" key="2">
    <source>
        <dbReference type="ARBA" id="ARBA00004377"/>
    </source>
</evidence>
<dbReference type="Proteomes" id="UP000528286">
    <property type="component" value="Unassembled WGS sequence"/>
</dbReference>
<comment type="function">
    <text evidence="1 12">Required for the export of heme to the periplasm for the biogenesis of c-type cytochromes.</text>
</comment>
<dbReference type="GO" id="GO:0017004">
    <property type="term" value="P:cytochrome complex assembly"/>
    <property type="evidence" value="ECO:0007669"/>
    <property type="project" value="UniProtKB-KW"/>
</dbReference>
<evidence type="ECO:0000256" key="3">
    <source>
        <dbReference type="ARBA" id="ARBA00008741"/>
    </source>
</evidence>
<proteinExistence type="inferred from homology"/>
<dbReference type="RefSeq" id="WP_183366568.1">
    <property type="nucleotide sequence ID" value="NZ_JACIEZ010000004.1"/>
</dbReference>
<sequence length="58" mass="6286">MTHAFYVALSYAASGIVVAVLVGWTLLDGRAQQRALKELEAAGIRRRSAARDQAEKKA</sequence>
<gene>
    <name evidence="13" type="ORF">GGR23_002472</name>
</gene>
<evidence type="ECO:0000256" key="7">
    <source>
        <dbReference type="ARBA" id="ARBA00022519"/>
    </source>
</evidence>
<reference evidence="13 14" key="1">
    <citation type="submission" date="2020-08" db="EMBL/GenBank/DDBJ databases">
        <title>Genomic Encyclopedia of Type Strains, Phase IV (KMG-IV): sequencing the most valuable type-strain genomes for metagenomic binning, comparative biology and taxonomic classification.</title>
        <authorList>
            <person name="Goeker M."/>
        </authorList>
    </citation>
    <scope>NUCLEOTIDE SEQUENCE [LARGE SCALE GENOMIC DNA]</scope>
    <source>
        <strain evidence="13 14">DSM 29853</strain>
    </source>
</reference>
<dbReference type="Pfam" id="PF04995">
    <property type="entry name" value="CcmD"/>
    <property type="match status" value="1"/>
</dbReference>
<keyword evidence="9 12" id="KW-0201">Cytochrome c-type biogenesis</keyword>
<evidence type="ECO:0000256" key="4">
    <source>
        <dbReference type="ARBA" id="ARBA00016461"/>
    </source>
</evidence>
<comment type="similarity">
    <text evidence="3 12">Belongs to the CcmD/CycX/HelD family.</text>
</comment>
<keyword evidence="8 12" id="KW-0812">Transmembrane</keyword>
<accession>A0A7W6J7F2</accession>
<protein>
    <recommendedName>
        <fullName evidence="4 12">Heme exporter protein D</fullName>
    </recommendedName>
</protein>
<keyword evidence="6 12" id="KW-1003">Cell membrane</keyword>
<evidence type="ECO:0000256" key="1">
    <source>
        <dbReference type="ARBA" id="ARBA00002442"/>
    </source>
</evidence>
<evidence type="ECO:0000313" key="13">
    <source>
        <dbReference type="EMBL" id="MBB4065271.1"/>
    </source>
</evidence>
<name>A0A7W6J7F2_9HYPH</name>
<feature type="transmembrane region" description="Helical" evidence="12">
    <location>
        <begin position="6"/>
        <end position="27"/>
    </location>
</feature>
<evidence type="ECO:0000256" key="8">
    <source>
        <dbReference type="ARBA" id="ARBA00022692"/>
    </source>
</evidence>
<keyword evidence="10 12" id="KW-1133">Transmembrane helix</keyword>
<evidence type="ECO:0000256" key="9">
    <source>
        <dbReference type="ARBA" id="ARBA00022748"/>
    </source>
</evidence>
<comment type="subcellular location">
    <subcellularLocation>
        <location evidence="2 12">Cell inner membrane</location>
        <topology evidence="2 12">Single-pass membrane protein</topology>
    </subcellularLocation>
</comment>
<organism evidence="13 14">
    <name type="scientific">Gellertiella hungarica</name>
    <dbReference type="NCBI Taxonomy" id="1572859"/>
    <lineage>
        <taxon>Bacteria</taxon>
        <taxon>Pseudomonadati</taxon>
        <taxon>Pseudomonadota</taxon>
        <taxon>Alphaproteobacteria</taxon>
        <taxon>Hyphomicrobiales</taxon>
        <taxon>Rhizobiaceae</taxon>
        <taxon>Gellertiella</taxon>
    </lineage>
</organism>
<comment type="caution">
    <text evidence="13">The sequence shown here is derived from an EMBL/GenBank/DDBJ whole genome shotgun (WGS) entry which is preliminary data.</text>
</comment>
<evidence type="ECO:0000256" key="12">
    <source>
        <dbReference type="RuleBase" id="RU363101"/>
    </source>
</evidence>
<dbReference type="InterPro" id="IPR007078">
    <property type="entry name" value="Haem_export_protD_CcmD"/>
</dbReference>
<dbReference type="GO" id="GO:0005886">
    <property type="term" value="C:plasma membrane"/>
    <property type="evidence" value="ECO:0007669"/>
    <property type="project" value="UniProtKB-SubCell"/>
</dbReference>